<evidence type="ECO:0000256" key="4">
    <source>
        <dbReference type="ARBA" id="ARBA00022898"/>
    </source>
</evidence>
<dbReference type="InterPro" id="IPR006311">
    <property type="entry name" value="TAT_signal"/>
</dbReference>
<evidence type="ECO:0000313" key="7">
    <source>
        <dbReference type="EMBL" id="QHC35311.1"/>
    </source>
</evidence>
<dbReference type="GO" id="GO:0030170">
    <property type="term" value="F:pyridoxal phosphate binding"/>
    <property type="evidence" value="ECO:0007669"/>
    <property type="project" value="InterPro"/>
</dbReference>
<keyword evidence="3 7" id="KW-0808">Transferase</keyword>
<dbReference type="Pfam" id="PF00155">
    <property type="entry name" value="Aminotran_1_2"/>
    <property type="match status" value="1"/>
</dbReference>
<evidence type="ECO:0000256" key="3">
    <source>
        <dbReference type="ARBA" id="ARBA00022679"/>
    </source>
</evidence>
<dbReference type="GO" id="GO:0008483">
    <property type="term" value="F:transaminase activity"/>
    <property type="evidence" value="ECO:0007669"/>
    <property type="project" value="UniProtKB-KW"/>
</dbReference>
<sequence>MGILLSKESQEDLLERGYSRRQFGRISALLGLGSAAMAASPLLSRTAAAKSAAGAGGKAQIEEIQSKVGMVRLGSNECWTGPFPAAAQAGAAMVPYGNRYEPSDLRSQLIQTVSQVEKVPETHILPWPGSSDPLSRTVVTFCSPTRGLVTADPTFESSWRTAAWLGVKVTKVPLRAENKYVTDVKAMLAADPNAGIYYVCSPNNPTGTVTPLADIKWLVAHKPAGSIVLVDEAYIHFAGAPSAAKLVAENKDVVVLRTFSKLFGMAGLRLGLSMARPDLHAKMMRYDGASQSGTLSIVALATGTSSLTQSAAIVERRNQMIAAREETFAHLKKRGLTYLPSNANMFMVDWKQPAQTMRDAFASRKVDIGRSWPIWPTMSRVTVGSAEDMKAFCAALDQIMV</sequence>
<proteinExistence type="inferred from homology"/>
<keyword evidence="4" id="KW-0663">Pyridoxal phosphate</keyword>
<evidence type="ECO:0000256" key="2">
    <source>
        <dbReference type="ARBA" id="ARBA00022576"/>
    </source>
</evidence>
<dbReference type="InterPro" id="IPR015424">
    <property type="entry name" value="PyrdxlP-dep_Trfase"/>
</dbReference>
<dbReference type="PROSITE" id="PS51318">
    <property type="entry name" value="TAT"/>
    <property type="match status" value="1"/>
</dbReference>
<dbReference type="PANTHER" id="PTHR43643">
    <property type="entry name" value="HISTIDINOL-PHOSPHATE AMINOTRANSFERASE 2"/>
    <property type="match status" value="1"/>
</dbReference>
<dbReference type="EMBL" id="CP041348">
    <property type="protein sequence ID" value="QHC35311.1"/>
    <property type="molecule type" value="Genomic_DNA"/>
</dbReference>
<dbReference type="InterPro" id="IPR004839">
    <property type="entry name" value="Aminotransferase_I/II_large"/>
</dbReference>
<comment type="similarity">
    <text evidence="1">Belongs to the class-II pyridoxal-phosphate-dependent aminotransferase family. Histidinol-phosphate aminotransferase subfamily.</text>
</comment>
<evidence type="ECO:0000256" key="5">
    <source>
        <dbReference type="ARBA" id="ARBA00029440"/>
    </source>
</evidence>
<dbReference type="Gene3D" id="3.90.1150.10">
    <property type="entry name" value="Aspartate Aminotransferase, domain 1"/>
    <property type="match status" value="1"/>
</dbReference>
<dbReference type="Gene3D" id="3.40.640.10">
    <property type="entry name" value="Type I PLP-dependent aspartate aminotransferase-like (Major domain)"/>
    <property type="match status" value="1"/>
</dbReference>
<dbReference type="InterPro" id="IPR015421">
    <property type="entry name" value="PyrdxlP-dep_Trfase_major"/>
</dbReference>
<evidence type="ECO:0000259" key="6">
    <source>
        <dbReference type="Pfam" id="PF00155"/>
    </source>
</evidence>
<evidence type="ECO:0000256" key="1">
    <source>
        <dbReference type="ARBA" id="ARBA00007970"/>
    </source>
</evidence>
<dbReference type="NCBIfam" id="NF006580">
    <property type="entry name" value="PRK09105.1"/>
    <property type="match status" value="1"/>
</dbReference>
<evidence type="ECO:0000313" key="8">
    <source>
        <dbReference type="Proteomes" id="UP000464674"/>
    </source>
</evidence>
<protein>
    <submittedName>
        <fullName evidence="7">Aminotransferase class I/II-fold pyridoxal phosphate-dependent enzyme</fullName>
    </submittedName>
</protein>
<dbReference type="PANTHER" id="PTHR43643:SF3">
    <property type="entry name" value="HISTIDINOL-PHOSPHATE AMINOTRANSFERASE"/>
    <property type="match status" value="1"/>
</dbReference>
<dbReference type="Proteomes" id="UP000464674">
    <property type="component" value="Chromosome"/>
</dbReference>
<organism evidence="7 8">
    <name type="scientific">Komagataeibacter xylinus</name>
    <name type="common">Gluconacetobacter xylinus</name>
    <dbReference type="NCBI Taxonomy" id="28448"/>
    <lineage>
        <taxon>Bacteria</taxon>
        <taxon>Pseudomonadati</taxon>
        <taxon>Pseudomonadota</taxon>
        <taxon>Alphaproteobacteria</taxon>
        <taxon>Acetobacterales</taxon>
        <taxon>Acetobacteraceae</taxon>
        <taxon>Komagataeibacter</taxon>
    </lineage>
</organism>
<dbReference type="InterPro" id="IPR015422">
    <property type="entry name" value="PyrdxlP-dep_Trfase_small"/>
</dbReference>
<accession>A0A857FM63</accession>
<reference evidence="7 8" key="1">
    <citation type="journal article" date="2020" name="Carbohydr. Polym.">
        <title>Characterization and optimization of production of bacterial cellulose from strain CGMCC 17276 based on whole-genome analysis.</title>
        <authorList>
            <person name="Lu T."/>
            <person name="Gao H."/>
            <person name="Liao B."/>
            <person name="Wu J."/>
            <person name="Zhang W."/>
            <person name="Huang J."/>
            <person name="Liu M."/>
            <person name="Huang J."/>
            <person name="Chang Z."/>
            <person name="Jin M."/>
            <person name="Yi Z."/>
            <person name="Jiang D."/>
        </authorList>
    </citation>
    <scope>NUCLEOTIDE SEQUENCE [LARGE SCALE GENOMIC DNA]</scope>
    <source>
        <strain evidence="7 8">CGMCC 17276</strain>
    </source>
</reference>
<keyword evidence="2 7" id="KW-0032">Aminotransferase</keyword>
<dbReference type="CDD" id="cd00609">
    <property type="entry name" value="AAT_like"/>
    <property type="match status" value="1"/>
</dbReference>
<dbReference type="SUPFAM" id="SSF53383">
    <property type="entry name" value="PLP-dependent transferases"/>
    <property type="match status" value="1"/>
</dbReference>
<gene>
    <name evidence="7" type="ORF">FMA36_07205</name>
</gene>
<dbReference type="AlphaFoldDB" id="A0A857FM63"/>
<name>A0A857FM63_KOMXY</name>
<dbReference type="RefSeq" id="WP_159261772.1">
    <property type="nucleotide sequence ID" value="NZ_CP041348.1"/>
</dbReference>
<feature type="domain" description="Aminotransferase class I/classII large" evidence="6">
    <location>
        <begin position="70"/>
        <end position="396"/>
    </location>
</feature>
<dbReference type="OrthoDB" id="9809616at2"/>
<dbReference type="InterPro" id="IPR050106">
    <property type="entry name" value="HistidinolP_aminotransfase"/>
</dbReference>
<comment type="pathway">
    <text evidence="5">Amino-acid biosynthesis.</text>
</comment>